<dbReference type="InterPro" id="IPR002088">
    <property type="entry name" value="Prenyl_trans_a"/>
</dbReference>
<evidence type="ECO:0000256" key="14">
    <source>
        <dbReference type="SAM" id="MobiDB-lite"/>
    </source>
</evidence>
<dbReference type="SUPFAM" id="SSF48439">
    <property type="entry name" value="Protein prenylyltransferase"/>
    <property type="match status" value="1"/>
</dbReference>
<evidence type="ECO:0000256" key="10">
    <source>
        <dbReference type="ARBA" id="ARBA00041392"/>
    </source>
</evidence>
<dbReference type="GO" id="GO:0004662">
    <property type="term" value="F:CAAX-protein geranylgeranyltransferase activity"/>
    <property type="evidence" value="ECO:0007669"/>
    <property type="project" value="UniProtKB-EC"/>
</dbReference>
<dbReference type="PROSITE" id="PS51147">
    <property type="entry name" value="PFTA"/>
    <property type="match status" value="3"/>
</dbReference>
<feature type="region of interest" description="Disordered" evidence="14">
    <location>
        <begin position="1"/>
        <end position="73"/>
    </location>
</feature>
<evidence type="ECO:0000256" key="12">
    <source>
        <dbReference type="ARBA" id="ARBA00043086"/>
    </source>
</evidence>
<gene>
    <name evidence="15" type="ORF">M0812_24223</name>
</gene>
<dbReference type="PANTHER" id="PTHR11129:SF1">
    <property type="entry name" value="PROTEIN FARNESYLTRANSFERASE_GERANYLGERANYLTRANSFERASE TYPE-1 SUBUNIT ALPHA"/>
    <property type="match status" value="1"/>
</dbReference>
<dbReference type="EC" id="2.5.1.59" evidence="3"/>
<evidence type="ECO:0000256" key="6">
    <source>
        <dbReference type="ARBA" id="ARBA00022679"/>
    </source>
</evidence>
<dbReference type="GO" id="GO:0004660">
    <property type="term" value="F:protein farnesyltransferase activity"/>
    <property type="evidence" value="ECO:0007669"/>
    <property type="project" value="UniProtKB-EC"/>
</dbReference>
<accession>A0AAV7YJS6</accession>
<sequence length="374" mass="45351">MSTQTKSNKSETFSVKEEKEVDNKEVIEKDKKEFKGVKKKEKEKIVSNIKENEDESDDENQIEELSSDSDYDWTPYSKRPEWKGVEPIPQNNNEPMICPIDYSREFKEIMEYFRFVLENNEISERAFELTFEVISYVPGHYSAWWYRRILIEKLNKDLMEEMEFLKKYVFGVQKNYQLWQHRKCIADRFNDGKYEKEFSKIALYKDAKNLHAWSYRIWSIQRFNLWDGELKFVERMLQIDSRNNSAWTYRKFIVTMAGEIEENLKLAINECTFALEKLAIAANNEAAWVYLKHWILKTNFEECQKIEKKVIEINKKKHHCFFPDEFLIFIYEKILKKENYLQKALQFAQLLKIKDPIRKKFWCYKIFCLKKLIN</sequence>
<reference evidence="15" key="1">
    <citation type="submission" date="2022-08" db="EMBL/GenBank/DDBJ databases">
        <title>Novel sulphate-reducing endosymbionts in the free-living metamonad Anaeramoeba.</title>
        <authorList>
            <person name="Jerlstrom-Hultqvist J."/>
            <person name="Cepicka I."/>
            <person name="Gallot-Lavallee L."/>
            <person name="Salas-Leiva D."/>
            <person name="Curtis B.A."/>
            <person name="Zahonova K."/>
            <person name="Pipaliya S."/>
            <person name="Dacks J."/>
            <person name="Roger A.J."/>
        </authorList>
    </citation>
    <scope>NUCLEOTIDE SEQUENCE</scope>
    <source>
        <strain evidence="15">Busselton2</strain>
    </source>
</reference>
<dbReference type="PANTHER" id="PTHR11129">
    <property type="entry name" value="PROTEIN FARNESYLTRANSFERASE ALPHA SUBUNIT/RAB GERANYLGERANYL TRANSFERASE ALPHA SUBUNIT"/>
    <property type="match status" value="1"/>
</dbReference>
<proteinExistence type="inferred from homology"/>
<evidence type="ECO:0000256" key="7">
    <source>
        <dbReference type="ARBA" id="ARBA00022737"/>
    </source>
</evidence>
<comment type="cofactor">
    <cofactor evidence="1">
        <name>Mg(2+)</name>
        <dbReference type="ChEBI" id="CHEBI:18420"/>
    </cofactor>
</comment>
<dbReference type="Pfam" id="PF01239">
    <property type="entry name" value="PPTA"/>
    <property type="match status" value="2"/>
</dbReference>
<name>A0AAV7YJS6_9EUKA</name>
<evidence type="ECO:0000256" key="3">
    <source>
        <dbReference type="ARBA" id="ARBA00012700"/>
    </source>
</evidence>
<dbReference type="Gene3D" id="1.25.40.120">
    <property type="entry name" value="Protein prenylyltransferase"/>
    <property type="match status" value="1"/>
</dbReference>
<keyword evidence="5" id="KW-0637">Prenyltransferase</keyword>
<dbReference type="GO" id="GO:0005965">
    <property type="term" value="C:protein farnesyltransferase complex"/>
    <property type="evidence" value="ECO:0007669"/>
    <property type="project" value="TreeGrafter"/>
</dbReference>
<evidence type="ECO:0000256" key="1">
    <source>
        <dbReference type="ARBA" id="ARBA00001946"/>
    </source>
</evidence>
<evidence type="ECO:0000313" key="15">
    <source>
        <dbReference type="EMBL" id="KAJ3428887.1"/>
    </source>
</evidence>
<evidence type="ECO:0000256" key="8">
    <source>
        <dbReference type="ARBA" id="ARBA00022842"/>
    </source>
</evidence>
<evidence type="ECO:0000256" key="13">
    <source>
        <dbReference type="ARBA" id="ARBA00043219"/>
    </source>
</evidence>
<evidence type="ECO:0000256" key="2">
    <source>
        <dbReference type="ARBA" id="ARBA00006734"/>
    </source>
</evidence>
<dbReference type="EMBL" id="JANTQA010000057">
    <property type="protein sequence ID" value="KAJ3428887.1"/>
    <property type="molecule type" value="Genomic_DNA"/>
</dbReference>
<evidence type="ECO:0000256" key="4">
    <source>
        <dbReference type="ARBA" id="ARBA00012702"/>
    </source>
</evidence>
<keyword evidence="7" id="KW-0677">Repeat</keyword>
<comment type="similarity">
    <text evidence="2">Belongs to the protein prenyltransferase subunit alpha family.</text>
</comment>
<dbReference type="GO" id="GO:0005953">
    <property type="term" value="C:CAAX-protein geranylgeranyltransferase complex"/>
    <property type="evidence" value="ECO:0007669"/>
    <property type="project" value="TreeGrafter"/>
</dbReference>
<keyword evidence="8" id="KW-0460">Magnesium</keyword>
<evidence type="ECO:0000313" key="16">
    <source>
        <dbReference type="Proteomes" id="UP001146793"/>
    </source>
</evidence>
<dbReference type="EC" id="2.5.1.58" evidence="4"/>
<evidence type="ECO:0000256" key="5">
    <source>
        <dbReference type="ARBA" id="ARBA00022602"/>
    </source>
</evidence>
<feature type="compositionally biased region" description="Acidic residues" evidence="14">
    <location>
        <begin position="52"/>
        <end position="71"/>
    </location>
</feature>
<dbReference type="AlphaFoldDB" id="A0AAV7YJS6"/>
<evidence type="ECO:0000256" key="11">
    <source>
        <dbReference type="ARBA" id="ARBA00042436"/>
    </source>
</evidence>
<dbReference type="Proteomes" id="UP001146793">
    <property type="component" value="Unassembled WGS sequence"/>
</dbReference>
<protein>
    <recommendedName>
        <fullName evidence="9">Protein farnesyltransferase/geranylgeranyltransferase type-1 subunit alpha</fullName>
        <ecNumber evidence="4">2.5.1.58</ecNumber>
        <ecNumber evidence="3">2.5.1.59</ecNumber>
    </recommendedName>
    <alternativeName>
        <fullName evidence="12">CAAX farnesyltransferase subunit alpha</fullName>
    </alternativeName>
    <alternativeName>
        <fullName evidence="11">FTase-alpha</fullName>
    </alternativeName>
    <alternativeName>
        <fullName evidence="10">Ras proteins prenyltransferase subunit alpha</fullName>
    </alternativeName>
    <alternativeName>
        <fullName evidence="13">Type I protein geranyl-geranyltransferase subunit alpha</fullName>
    </alternativeName>
</protein>
<feature type="compositionally biased region" description="Basic and acidic residues" evidence="14">
    <location>
        <begin position="14"/>
        <end position="45"/>
    </location>
</feature>
<organism evidence="15 16">
    <name type="scientific">Anaeramoeba flamelloides</name>
    <dbReference type="NCBI Taxonomy" id="1746091"/>
    <lineage>
        <taxon>Eukaryota</taxon>
        <taxon>Metamonada</taxon>
        <taxon>Anaeramoebidae</taxon>
        <taxon>Anaeramoeba</taxon>
    </lineage>
</organism>
<keyword evidence="6" id="KW-0808">Transferase</keyword>
<feature type="compositionally biased region" description="Polar residues" evidence="14">
    <location>
        <begin position="1"/>
        <end position="13"/>
    </location>
</feature>
<evidence type="ECO:0000256" key="9">
    <source>
        <dbReference type="ARBA" id="ARBA00040965"/>
    </source>
</evidence>
<comment type="caution">
    <text evidence="15">The sequence shown here is derived from an EMBL/GenBank/DDBJ whole genome shotgun (WGS) entry which is preliminary data.</text>
</comment>